<dbReference type="InterPro" id="IPR014009">
    <property type="entry name" value="PIK_FAT"/>
</dbReference>
<dbReference type="Proteomes" id="UP001431209">
    <property type="component" value="Unassembled WGS sequence"/>
</dbReference>
<evidence type="ECO:0000259" key="13">
    <source>
        <dbReference type="PROSITE" id="PS50290"/>
    </source>
</evidence>
<feature type="domain" description="FAT" evidence="14">
    <location>
        <begin position="1770"/>
        <end position="2381"/>
    </location>
</feature>
<evidence type="ECO:0000256" key="8">
    <source>
        <dbReference type="ARBA" id="ARBA00022840"/>
    </source>
</evidence>
<keyword evidence="3" id="KW-0723">Serine/threonine-protein kinase</keyword>
<comment type="subcellular location">
    <subcellularLocation>
        <location evidence="1">Nucleus</location>
    </subcellularLocation>
</comment>
<evidence type="ECO:0000256" key="3">
    <source>
        <dbReference type="ARBA" id="ARBA00022527"/>
    </source>
</evidence>
<dbReference type="SUPFAM" id="SSF56112">
    <property type="entry name" value="Protein kinase-like (PK-like)"/>
    <property type="match status" value="1"/>
</dbReference>
<dbReference type="InterPro" id="IPR044107">
    <property type="entry name" value="PIKKc_ATM"/>
</dbReference>
<dbReference type="SUPFAM" id="SSF48371">
    <property type="entry name" value="ARM repeat"/>
    <property type="match status" value="1"/>
</dbReference>
<reference evidence="16 17" key="1">
    <citation type="submission" date="2024-03" db="EMBL/GenBank/DDBJ databases">
        <title>The Acrasis kona genome and developmental transcriptomes reveal deep origins of eukaryotic multicellular pathways.</title>
        <authorList>
            <person name="Sheikh S."/>
            <person name="Fu C.-J."/>
            <person name="Brown M.W."/>
            <person name="Baldauf S.L."/>
        </authorList>
    </citation>
    <scope>NUCLEOTIDE SEQUENCE [LARGE SCALE GENOMIC DNA]</scope>
    <source>
        <strain evidence="16 17">ATCC MYA-3509</strain>
    </source>
</reference>
<evidence type="ECO:0000256" key="11">
    <source>
        <dbReference type="SAM" id="Coils"/>
    </source>
</evidence>
<dbReference type="Gene3D" id="1.10.1070.11">
    <property type="entry name" value="Phosphatidylinositol 3-/4-kinase, catalytic domain"/>
    <property type="match status" value="1"/>
</dbReference>
<protein>
    <recommendedName>
        <fullName evidence="2">non-specific serine/threonine protein kinase</fullName>
        <ecNumber evidence="2">2.7.11.1</ecNumber>
    </recommendedName>
</protein>
<feature type="compositionally biased region" description="Low complexity" evidence="12">
    <location>
        <begin position="1043"/>
        <end position="1067"/>
    </location>
</feature>
<accession>A0AAW2ZS64</accession>
<feature type="domain" description="FATC" evidence="15">
    <location>
        <begin position="2835"/>
        <end position="2867"/>
    </location>
</feature>
<proteinExistence type="predicted"/>
<sequence length="2867" mass="327118">MLEAVLAEFNHQSNLKRGTLSVQSELADPLKRTINTLIDFNYHEALFKTFSGAISNKIDLGSMVQVASAMESLIQNYNKDYNKSIVKQLSEFYKTYFCENQFRYNSGMDRVDQNIIKSLLHYSIRCAKDYSSEILDLSDHIVTGLCRIWTNTSNDQTKITICQFLRLDVRLFRIESINPPKFTHELYNLPYKKVIFYLSSFLMILNSLTIREKNEQEEKRKIFMDLAADVLYLNIVDQNKQPSDSEQQQVAKKRRINTVMDDIKQVLDDRSEVSSFDRQLVNWSQAISILLQKHSSKLPIELLIIISKQMCRIVDANYPPQRLLDDIRSQLVMNTHESALCCLYSIASCQNDRVIQSEFEFWSIDLPKVIVLFLSNEMKELKIMKRGLLLLSQLHFKTKSKQMLSLKSQYFNQPLNVCDESLIYVIRLLTGGDESLIDIDYHQLMIWMLSCLKHVVSAQSVPNQVSHSILSHALLCLIKRIDPLLAHHDTIINQITMDDFESFLLELTLMVNPFDQVITNTTIASTTTNKDVMQSNNDNDHFNHSCLESLMDQCRILCLEYMDDQPSNSPQEEKRIRVKKKAATDFVVDRICHMMNFCSTLICMIQQWPQLLKFETSSHESIIVLLVKIMKHLPHLLLELSNDTGAWFKSMISFHKALSFCLSCHRVKQELSIPTEMSFYDVRKHLIAQMTLVTNQLSKTNESNLNDSDHDVSAIHLDDDLDDEMSNSQHSTSMSSTSMSPGHSMLISSQTQRDFLTQSFQILCALSELCPHASKSICDSIVNGIYDHTWLISLQFQSCSAMASLNTCYSRVQCKEKLPTKMGDDKSFCMLLDVLAIMCKGLSNPSQQQDEDDNLQVINTICIMLQNLINQLTNHKLTQNVRISLAKCLEHAIMIPNQIILDTSKSAVHYLIKDSCYDVRVAASNIVPCLLRRSIDSFDQIVMDLESILKEKNSDKSLSALLTLTKMACDGNVNIERRVLLIVCKLYADDGFMDQSILDQIIECLAKKYHYKQKSELMVDHLEYLWKEWTSGEHYSNQSPNASATLSNRSSNQSSSVNQSNTSNGTTVKKRKRNAMEAIFEDSSDEEQEQDLDESSIQNSKIENESIDHDQPSKLTIDDFPLSLFNVSDLSQFIKIYGHITLPILITNKNKSIITNIPDYKSHLTTHLASLYARCILDSNSSTTINDSFLLQLFNKKEFTNSQITQHADHIILNIITSFTFNKNQMEKALIALCDVLNCGTIPNLFKSTKGRIYNILLSIHESSIQSHRLFTKRCYFDSLQWLVTEWMGIDNLRIASTLRYVIHILLTINKHSRNNHHDDENDLVFRESICGCLKKVMTMVHDNDDGDSEHEKEIMSSARRIMTEMIKSISNLENITSSNAYGVLNVLLSDQNPQKISLHRMAVELLPMELIDLINECKKSCQLHDDQNKQQSIEHHIQMFLDEQQSGGTSSGLSSLVNVLETRRGELAIQLQSTSDQNTRLNSLLSKLSFKLTRLCREEQDKIIKGSTSHLIQLTCKCLGSIGLLMSGTQDLENTSSSDGEFDTFHLHDLSDYKINILRVLNGYLIHHDVKLVMIVCDVLQKVLNTKSGKQAFQNISSSNDLKLYLQPFTCLWTFHNQSSLLIHHKDELKPFSDELYNRSKQSHSEWIKNVCYSLISNGDVQDDMLRACAPICLYKSSFAELLFPMCILDISTNKNQLDYSKKLSALIENHVLNAQHQDEEWSRTVRLIIATLNALHGKYRQEMMNNQVTKSTNTTTASPYWMCISPMVISQASLKANSAHSALLFAELSFEKDHVLQCLKSDLEFEHDAKLNENLLLSAYGCMDEPDGIYGVNRKYGIHSQLLTYRHECDLSRSLGTFDVLSHHDSNSNLLGILTCLKNMGNDFVANTFVNGLELQQQSKIIVMDPLEIQELKFEQLWRNFIINNSNTNQQDSNHTQQQQQQPFGFHQSLYNCLLCLQSGDELKIKSILDHIHPKLITSIVSSTPSTIYNHIAHLQMIFEIQTAFDRTHKNSDCQLMIGTRGIKIDSHRLEYVEPILTLRKSIIRAMQREDIVTSHVTRVACMARKEGHLTLADNLVKSIMANNPNQSGPWMLEEARILWKRGQVDSAINVAKFLMHNCNQAKDAHTLNLKGDAARLCGKWMGQAGALNSTQIIEKYLKVSIQQSNDAFKSYYTLAKYMDSLLQSATRKLKSEEYTRSEKLLQQNQDLMAEYKSHLSKLKSSKSQTVSNNLQRNIDTLQRNINEQKNANQELITSIKEYLKSTMKYYALTACAGDDHDLHVIFRIVSLWFNHKDNKEVNYLFHNAVFGDSKSPPSSSTSLQSNLIPSRKFIPLIYQIASRLSTIKSNSKFEIVVQKVVKLICSQHAHHSLYQVLALKNGANIDQNTVKQRGKNGHHAIDQDKINAATNIIQELKAIEAIKQVVEQSELLVDAYIQLANLHLDAKQYRSHTDKIQLNNKMAICKISNLNKIIVPTLEISHLHQHSSSSYPTISKFDSGFRLAGGVNLPKIISCIGSDGRENRQLVKGKDDMRQDAVMQQIFGLVNQLLSHDNESSRKHLRVRTYRVIPLTPDTGVLGFVEHTMPMAEWLVGTTRNHTTGAHHRYRPKDQEYTKVRQAMAVEKKNDAERLQFFNKTCELFKPVMHHFFCEKFTQPREWFYKRLNYKRSVASNSIVGFVMGIGDRHAHNILLDVQTAECVHIDLGIAFDQGKTLPTPELVPFRLTRDVVDGFGVMGVEGVFRRCAEATMSVLRRNVDLLVLIVEVFIHDPLYRWSVSPIAALTLQRVHGTGVDDDDDDVSEYGGANQATTNESRNRDAESALLRLKEKLMGYENGESLGVRGQVDKLINEATSHENLSKMFHGWSSFL</sequence>
<dbReference type="PROSITE" id="PS51190">
    <property type="entry name" value="FATC"/>
    <property type="match status" value="1"/>
</dbReference>
<keyword evidence="17" id="KW-1185">Reference proteome</keyword>
<dbReference type="Pfam" id="PF02260">
    <property type="entry name" value="FATC"/>
    <property type="match status" value="1"/>
</dbReference>
<feature type="compositionally biased region" description="Acidic residues" evidence="12">
    <location>
        <begin position="1079"/>
        <end position="1094"/>
    </location>
</feature>
<keyword evidence="4" id="KW-0808">Transferase</keyword>
<evidence type="ECO:0000256" key="2">
    <source>
        <dbReference type="ARBA" id="ARBA00012513"/>
    </source>
</evidence>
<name>A0AAW2ZS64_9EUKA</name>
<evidence type="ECO:0000259" key="14">
    <source>
        <dbReference type="PROSITE" id="PS51189"/>
    </source>
</evidence>
<dbReference type="InterPro" id="IPR003152">
    <property type="entry name" value="FATC_dom"/>
</dbReference>
<dbReference type="GO" id="GO:0006281">
    <property type="term" value="P:DNA repair"/>
    <property type="evidence" value="ECO:0007669"/>
    <property type="project" value="InterPro"/>
</dbReference>
<gene>
    <name evidence="16" type="ORF">AKO1_010303</name>
</gene>
<dbReference type="PROSITE" id="PS00916">
    <property type="entry name" value="PI3_4_KINASE_2"/>
    <property type="match status" value="1"/>
</dbReference>
<feature type="compositionally biased region" description="Basic and acidic residues" evidence="12">
    <location>
        <begin position="1102"/>
        <end position="1112"/>
    </location>
</feature>
<feature type="region of interest" description="Disordered" evidence="12">
    <location>
        <begin position="2792"/>
        <end position="2816"/>
    </location>
</feature>
<dbReference type="GO" id="GO:0005634">
    <property type="term" value="C:nucleus"/>
    <property type="evidence" value="ECO:0007669"/>
    <property type="project" value="UniProtKB-SubCell"/>
</dbReference>
<dbReference type="GO" id="GO:0004674">
    <property type="term" value="F:protein serine/threonine kinase activity"/>
    <property type="evidence" value="ECO:0007669"/>
    <property type="project" value="UniProtKB-KW"/>
</dbReference>
<keyword evidence="5" id="KW-0547">Nucleotide-binding</keyword>
<feature type="region of interest" description="Disordered" evidence="12">
    <location>
        <begin position="724"/>
        <end position="743"/>
    </location>
</feature>
<dbReference type="PANTHER" id="PTHR37079">
    <property type="entry name" value="SERINE/THREONINE-PROTEIN KINASE ATM"/>
    <property type="match status" value="1"/>
</dbReference>
<evidence type="ECO:0000256" key="12">
    <source>
        <dbReference type="SAM" id="MobiDB-lite"/>
    </source>
</evidence>
<comment type="caution">
    <text evidence="16">The sequence shown here is derived from an EMBL/GenBank/DDBJ whole genome shotgun (WGS) entry which is preliminary data.</text>
</comment>
<dbReference type="PROSITE" id="PS51189">
    <property type="entry name" value="FAT"/>
    <property type="match status" value="1"/>
</dbReference>
<evidence type="ECO:0000256" key="1">
    <source>
        <dbReference type="ARBA" id="ARBA00004123"/>
    </source>
</evidence>
<dbReference type="EC" id="2.7.11.1" evidence="2"/>
<evidence type="ECO:0000256" key="7">
    <source>
        <dbReference type="ARBA" id="ARBA00022777"/>
    </source>
</evidence>
<dbReference type="InterPro" id="IPR016024">
    <property type="entry name" value="ARM-type_fold"/>
</dbReference>
<dbReference type="EMBL" id="JAOPGA020001821">
    <property type="protein sequence ID" value="KAL0491579.1"/>
    <property type="molecule type" value="Genomic_DNA"/>
</dbReference>
<dbReference type="InterPro" id="IPR036940">
    <property type="entry name" value="PI3/4_kinase_cat_sf"/>
</dbReference>
<feature type="region of interest" description="Disordered" evidence="12">
    <location>
        <begin position="1037"/>
        <end position="1112"/>
    </location>
</feature>
<dbReference type="InterPro" id="IPR018936">
    <property type="entry name" value="PI3/4_kinase_CS"/>
</dbReference>
<feature type="coiled-coil region" evidence="11">
    <location>
        <begin position="2230"/>
        <end position="2257"/>
    </location>
</feature>
<dbReference type="InterPro" id="IPR038980">
    <property type="entry name" value="ATM_plant"/>
</dbReference>
<keyword evidence="11" id="KW-0175">Coiled coil</keyword>
<keyword evidence="7" id="KW-0418">Kinase</keyword>
<dbReference type="InterPro" id="IPR000403">
    <property type="entry name" value="PI3/4_kinase_cat_dom"/>
</dbReference>
<evidence type="ECO:0000256" key="10">
    <source>
        <dbReference type="ARBA" id="ARBA00047899"/>
    </source>
</evidence>
<dbReference type="PROSITE" id="PS00915">
    <property type="entry name" value="PI3_4_KINASE_1"/>
    <property type="match status" value="1"/>
</dbReference>
<feature type="compositionally biased region" description="Low complexity" evidence="12">
    <location>
        <begin position="726"/>
        <end position="743"/>
    </location>
</feature>
<keyword evidence="9" id="KW-0539">Nucleus</keyword>
<evidence type="ECO:0000256" key="5">
    <source>
        <dbReference type="ARBA" id="ARBA00022741"/>
    </source>
</evidence>
<evidence type="ECO:0000313" key="17">
    <source>
        <dbReference type="Proteomes" id="UP001431209"/>
    </source>
</evidence>
<dbReference type="CDD" id="cd05171">
    <property type="entry name" value="PIKKc_ATM"/>
    <property type="match status" value="1"/>
</dbReference>
<evidence type="ECO:0000313" key="16">
    <source>
        <dbReference type="EMBL" id="KAL0491579.1"/>
    </source>
</evidence>
<dbReference type="SMART" id="SM01343">
    <property type="entry name" value="FATC"/>
    <property type="match status" value="1"/>
</dbReference>
<keyword evidence="8" id="KW-0067">ATP-binding</keyword>
<comment type="catalytic activity">
    <reaction evidence="10">
        <text>L-threonyl-[protein] + ATP = O-phospho-L-threonyl-[protein] + ADP + H(+)</text>
        <dbReference type="Rhea" id="RHEA:46608"/>
        <dbReference type="Rhea" id="RHEA-COMP:11060"/>
        <dbReference type="Rhea" id="RHEA-COMP:11605"/>
        <dbReference type="ChEBI" id="CHEBI:15378"/>
        <dbReference type="ChEBI" id="CHEBI:30013"/>
        <dbReference type="ChEBI" id="CHEBI:30616"/>
        <dbReference type="ChEBI" id="CHEBI:61977"/>
        <dbReference type="ChEBI" id="CHEBI:456216"/>
        <dbReference type="EC" id="2.7.11.1"/>
    </reaction>
</comment>
<organism evidence="16 17">
    <name type="scientific">Acrasis kona</name>
    <dbReference type="NCBI Taxonomy" id="1008807"/>
    <lineage>
        <taxon>Eukaryota</taxon>
        <taxon>Discoba</taxon>
        <taxon>Heterolobosea</taxon>
        <taxon>Tetramitia</taxon>
        <taxon>Eutetramitia</taxon>
        <taxon>Acrasidae</taxon>
        <taxon>Acrasis</taxon>
    </lineage>
</organism>
<keyword evidence="6" id="KW-0227">DNA damage</keyword>
<dbReference type="GO" id="GO:0005524">
    <property type="term" value="F:ATP binding"/>
    <property type="evidence" value="ECO:0007669"/>
    <property type="project" value="UniProtKB-KW"/>
</dbReference>
<evidence type="ECO:0000256" key="9">
    <source>
        <dbReference type="ARBA" id="ARBA00023242"/>
    </source>
</evidence>
<evidence type="ECO:0000256" key="6">
    <source>
        <dbReference type="ARBA" id="ARBA00022763"/>
    </source>
</evidence>
<evidence type="ECO:0000259" key="15">
    <source>
        <dbReference type="PROSITE" id="PS51190"/>
    </source>
</evidence>
<dbReference type="PANTHER" id="PTHR37079:SF4">
    <property type="entry name" value="SERINE_THREONINE-PROTEIN KINASE ATM"/>
    <property type="match status" value="1"/>
</dbReference>
<feature type="domain" description="PI3K/PI4K catalytic" evidence="13">
    <location>
        <begin position="2496"/>
        <end position="2813"/>
    </location>
</feature>
<dbReference type="Pfam" id="PF00454">
    <property type="entry name" value="PI3_PI4_kinase"/>
    <property type="match status" value="1"/>
</dbReference>
<evidence type="ECO:0000256" key="4">
    <source>
        <dbReference type="ARBA" id="ARBA00022679"/>
    </source>
</evidence>
<dbReference type="SMART" id="SM00146">
    <property type="entry name" value="PI3Kc"/>
    <property type="match status" value="1"/>
</dbReference>
<dbReference type="Gene3D" id="3.30.1010.10">
    <property type="entry name" value="Phosphatidylinositol 3-kinase Catalytic Subunit, Chain A, domain 4"/>
    <property type="match status" value="1"/>
</dbReference>
<dbReference type="PROSITE" id="PS50290">
    <property type="entry name" value="PI3_4_KINASE_3"/>
    <property type="match status" value="1"/>
</dbReference>
<dbReference type="InterPro" id="IPR011009">
    <property type="entry name" value="Kinase-like_dom_sf"/>
</dbReference>